<dbReference type="EMBL" id="QZCH01000002">
    <property type="protein sequence ID" value="RJG50528.1"/>
    <property type="molecule type" value="Genomic_DNA"/>
</dbReference>
<evidence type="ECO:0000256" key="5">
    <source>
        <dbReference type="ARBA" id="ARBA00012102"/>
    </source>
</evidence>
<keyword evidence="9 14" id="KW-0547">Nucleotide-binding</keyword>
<keyword evidence="11 14" id="KW-0067">ATP-binding</keyword>
<dbReference type="Gene3D" id="3.40.50.300">
    <property type="entry name" value="P-loop containing nucleotide triphosphate hydrolases"/>
    <property type="match status" value="1"/>
</dbReference>
<evidence type="ECO:0000256" key="13">
    <source>
        <dbReference type="ARBA" id="ARBA00032866"/>
    </source>
</evidence>
<evidence type="ECO:0000256" key="15">
    <source>
        <dbReference type="RuleBase" id="RU003530"/>
    </source>
</evidence>
<evidence type="ECO:0000256" key="6">
    <source>
        <dbReference type="ARBA" id="ARBA00015080"/>
    </source>
</evidence>
<keyword evidence="7 14" id="KW-0963">Cytoplasm</keyword>
<evidence type="ECO:0000256" key="12">
    <source>
        <dbReference type="ARBA" id="ARBA00022993"/>
    </source>
</evidence>
<dbReference type="FunFam" id="3.40.50.300:FF:000242">
    <property type="entry name" value="Pantothenate kinase"/>
    <property type="match status" value="1"/>
</dbReference>
<feature type="domain" description="Phosphoribulokinase/uridine kinase" evidence="16">
    <location>
        <begin position="92"/>
        <end position="245"/>
    </location>
</feature>
<dbReference type="PANTHER" id="PTHR10285">
    <property type="entry name" value="URIDINE KINASE"/>
    <property type="match status" value="1"/>
</dbReference>
<evidence type="ECO:0000259" key="16">
    <source>
        <dbReference type="Pfam" id="PF00485"/>
    </source>
</evidence>
<dbReference type="GO" id="GO:0015937">
    <property type="term" value="P:coenzyme A biosynthetic process"/>
    <property type="evidence" value="ECO:0007669"/>
    <property type="project" value="UniProtKB-UniRule"/>
</dbReference>
<dbReference type="AlphaFoldDB" id="A0A418YIQ5"/>
<dbReference type="InterPro" id="IPR027417">
    <property type="entry name" value="P-loop_NTPase"/>
</dbReference>
<comment type="similarity">
    <text evidence="4 14 15">Belongs to the prokaryotic pantothenate kinase family.</text>
</comment>
<dbReference type="CDD" id="cd02025">
    <property type="entry name" value="PanK"/>
    <property type="match status" value="1"/>
</dbReference>
<evidence type="ECO:0000256" key="1">
    <source>
        <dbReference type="ARBA" id="ARBA00001206"/>
    </source>
</evidence>
<reference evidence="17 18" key="2">
    <citation type="submission" date="2019-01" db="EMBL/GenBank/DDBJ databases">
        <title>Motilimonas pumilus sp. nov., isolated from the gut of sea cucumber (Apostichopus japonicus).</title>
        <authorList>
            <person name="Wang F.-Q."/>
            <person name="Ren L.-H."/>
            <person name="Lin Y.-W."/>
            <person name="Sun G.-H."/>
            <person name="Du Z.-J."/>
            <person name="Zhao J.-X."/>
            <person name="Liu X.-J."/>
            <person name="Liu L.-J."/>
        </authorList>
    </citation>
    <scope>NUCLEOTIDE SEQUENCE [LARGE SCALE GENOMIC DNA]</scope>
    <source>
        <strain evidence="17 18">PLHSC7-2</strain>
    </source>
</reference>
<comment type="pathway">
    <text evidence="3 14 15">Cofactor biosynthesis; coenzyme A biosynthesis; CoA from (R)-pantothenate: step 1/5.</text>
</comment>
<evidence type="ECO:0000256" key="2">
    <source>
        <dbReference type="ARBA" id="ARBA00004496"/>
    </source>
</evidence>
<dbReference type="GO" id="GO:0005524">
    <property type="term" value="F:ATP binding"/>
    <property type="evidence" value="ECO:0007669"/>
    <property type="project" value="UniProtKB-UniRule"/>
</dbReference>
<dbReference type="Proteomes" id="UP000283255">
    <property type="component" value="Unassembled WGS sequence"/>
</dbReference>
<protein>
    <recommendedName>
        <fullName evidence="6 14">Pantothenate kinase</fullName>
        <ecNumber evidence="5 14">2.7.1.33</ecNumber>
    </recommendedName>
    <alternativeName>
        <fullName evidence="13 14">Pantothenic acid kinase</fullName>
    </alternativeName>
</protein>
<dbReference type="RefSeq" id="WP_119909329.1">
    <property type="nucleotide sequence ID" value="NZ_QZCH01000002.1"/>
</dbReference>
<keyword evidence="10 14" id="KW-0418">Kinase</keyword>
<proteinExistence type="inferred from homology"/>
<gene>
    <name evidence="14" type="primary">coaA</name>
    <name evidence="17" type="ORF">D1Z90_03345</name>
</gene>
<dbReference type="GO" id="GO:0005737">
    <property type="term" value="C:cytoplasm"/>
    <property type="evidence" value="ECO:0007669"/>
    <property type="project" value="UniProtKB-SubCell"/>
</dbReference>
<evidence type="ECO:0000256" key="7">
    <source>
        <dbReference type="ARBA" id="ARBA00022490"/>
    </source>
</evidence>
<dbReference type="GO" id="GO:0004594">
    <property type="term" value="F:pantothenate kinase activity"/>
    <property type="evidence" value="ECO:0007669"/>
    <property type="project" value="UniProtKB-UniRule"/>
</dbReference>
<evidence type="ECO:0000256" key="10">
    <source>
        <dbReference type="ARBA" id="ARBA00022777"/>
    </source>
</evidence>
<evidence type="ECO:0000313" key="18">
    <source>
        <dbReference type="Proteomes" id="UP000283255"/>
    </source>
</evidence>
<sequence>MPLTNSQELIHSAYLEFDRNSWANLRDNVPLTLSEQDLSRLKGINEDISMEEVVQIYLPLSRLLNLYVSARQERSAVQESFLGVDSAKSPYVIGIAGSVAVGKSTTARILQAILACWPNHPSVALVTTDGFLRPNQELEARDLMKKKGFPASYDIRRLVQFVADIKAGKASVSAPVYSHLDYDILPGVEQKVEQPDIVILEGLNVLQSGMDYPNQLHRVFVSDFVDFSIFVDAEEELLKDWYIQRFLSFRKGAFTDPDAYFHHYASLSETEASKTASRIWDEINGVNLTENITPTKQRANLILKKGLNHQVEQIWLRK</sequence>
<evidence type="ECO:0000256" key="11">
    <source>
        <dbReference type="ARBA" id="ARBA00022840"/>
    </source>
</evidence>
<evidence type="ECO:0000256" key="14">
    <source>
        <dbReference type="HAMAP-Rule" id="MF_00215"/>
    </source>
</evidence>
<dbReference type="OrthoDB" id="1550976at2"/>
<dbReference type="Pfam" id="PF00485">
    <property type="entry name" value="PRK"/>
    <property type="match status" value="1"/>
</dbReference>
<dbReference type="HAMAP" id="MF_00215">
    <property type="entry name" value="Pantothen_kinase_1"/>
    <property type="match status" value="1"/>
</dbReference>
<keyword evidence="18" id="KW-1185">Reference proteome</keyword>
<comment type="subcellular location">
    <subcellularLocation>
        <location evidence="2 14 15">Cytoplasm</location>
    </subcellularLocation>
</comment>
<comment type="caution">
    <text evidence="17">The sequence shown here is derived from an EMBL/GenBank/DDBJ whole genome shotgun (WGS) entry which is preliminary data.</text>
</comment>
<dbReference type="PIRSF" id="PIRSF000545">
    <property type="entry name" value="Pantothenate_kin"/>
    <property type="match status" value="1"/>
</dbReference>
<evidence type="ECO:0000256" key="4">
    <source>
        <dbReference type="ARBA" id="ARBA00006087"/>
    </source>
</evidence>
<dbReference type="InterPro" id="IPR006083">
    <property type="entry name" value="PRK/URK"/>
</dbReference>
<organism evidence="17 18">
    <name type="scientific">Motilimonas pumila</name>
    <dbReference type="NCBI Taxonomy" id="2303987"/>
    <lineage>
        <taxon>Bacteria</taxon>
        <taxon>Pseudomonadati</taxon>
        <taxon>Pseudomonadota</taxon>
        <taxon>Gammaproteobacteria</taxon>
        <taxon>Alteromonadales</taxon>
        <taxon>Alteromonadales genera incertae sedis</taxon>
        <taxon>Motilimonas</taxon>
    </lineage>
</organism>
<accession>A0A418YIQ5</accession>
<feature type="binding site" evidence="14">
    <location>
        <begin position="97"/>
        <end position="104"/>
    </location>
    <ligand>
        <name>ATP</name>
        <dbReference type="ChEBI" id="CHEBI:30616"/>
    </ligand>
</feature>
<comment type="catalytic activity">
    <reaction evidence="1 14 15">
        <text>(R)-pantothenate + ATP = (R)-4'-phosphopantothenate + ADP + H(+)</text>
        <dbReference type="Rhea" id="RHEA:16373"/>
        <dbReference type="ChEBI" id="CHEBI:10986"/>
        <dbReference type="ChEBI" id="CHEBI:15378"/>
        <dbReference type="ChEBI" id="CHEBI:29032"/>
        <dbReference type="ChEBI" id="CHEBI:30616"/>
        <dbReference type="ChEBI" id="CHEBI:456216"/>
        <dbReference type="EC" id="2.7.1.33"/>
    </reaction>
</comment>
<dbReference type="InterPro" id="IPR004566">
    <property type="entry name" value="PanK"/>
</dbReference>
<keyword evidence="12 14" id="KW-0173">Coenzyme A biosynthesis</keyword>
<evidence type="ECO:0000313" key="17">
    <source>
        <dbReference type="EMBL" id="RJG50528.1"/>
    </source>
</evidence>
<evidence type="ECO:0000256" key="3">
    <source>
        <dbReference type="ARBA" id="ARBA00005225"/>
    </source>
</evidence>
<dbReference type="UniPathway" id="UPA00241">
    <property type="reaction ID" value="UER00352"/>
</dbReference>
<reference evidence="17 18" key="1">
    <citation type="submission" date="2018-09" db="EMBL/GenBank/DDBJ databases">
        <authorList>
            <person name="Wang F."/>
        </authorList>
    </citation>
    <scope>NUCLEOTIDE SEQUENCE [LARGE SCALE GENOMIC DNA]</scope>
    <source>
        <strain evidence="17 18">PLHSC7-2</strain>
    </source>
</reference>
<dbReference type="NCBIfam" id="TIGR00554">
    <property type="entry name" value="panK_bact"/>
    <property type="match status" value="1"/>
</dbReference>
<evidence type="ECO:0000256" key="8">
    <source>
        <dbReference type="ARBA" id="ARBA00022679"/>
    </source>
</evidence>
<dbReference type="SUPFAM" id="SSF52540">
    <property type="entry name" value="P-loop containing nucleoside triphosphate hydrolases"/>
    <property type="match status" value="1"/>
</dbReference>
<keyword evidence="8 14" id="KW-0808">Transferase</keyword>
<name>A0A418YIQ5_9GAMM</name>
<evidence type="ECO:0000256" key="9">
    <source>
        <dbReference type="ARBA" id="ARBA00022741"/>
    </source>
</evidence>
<dbReference type="EC" id="2.7.1.33" evidence="5 14"/>